<name>A0A665UU85_ECHNA</name>
<keyword evidence="8 11" id="KW-0472">Membrane</keyword>
<comment type="subcellular location">
    <subcellularLocation>
        <location evidence="1 11">Golgi apparatus membrane</location>
        <topology evidence="1 11">Single-pass type II membrane protein</topology>
    </subcellularLocation>
</comment>
<dbReference type="PANTHER" id="PTHR12137:SF4">
    <property type="entry name" value="CARBOHYDRATE SULFOTRANSFERASE 12"/>
    <property type="match status" value="1"/>
</dbReference>
<dbReference type="OMA" id="VMKHKLQ"/>
<evidence type="ECO:0000256" key="10">
    <source>
        <dbReference type="ARBA" id="ARBA00023277"/>
    </source>
</evidence>
<dbReference type="GO" id="GO:0008146">
    <property type="term" value="F:sulfotransferase activity"/>
    <property type="evidence" value="ECO:0007669"/>
    <property type="project" value="InterPro"/>
</dbReference>
<gene>
    <name evidence="12" type="primary">LOC115058973</name>
</gene>
<reference evidence="12" key="3">
    <citation type="submission" date="2025-09" db="UniProtKB">
        <authorList>
            <consortium name="Ensembl"/>
        </authorList>
    </citation>
    <scope>IDENTIFICATION</scope>
</reference>
<dbReference type="GO" id="GO:0016051">
    <property type="term" value="P:carbohydrate biosynthetic process"/>
    <property type="evidence" value="ECO:0007669"/>
    <property type="project" value="InterPro"/>
</dbReference>
<keyword evidence="6 11" id="KW-1133">Transmembrane helix</keyword>
<keyword evidence="5 11" id="KW-0735">Signal-anchor</keyword>
<keyword evidence="7 11" id="KW-0333">Golgi apparatus</keyword>
<evidence type="ECO:0000256" key="11">
    <source>
        <dbReference type="RuleBase" id="RU364020"/>
    </source>
</evidence>
<evidence type="ECO:0000313" key="12">
    <source>
        <dbReference type="Ensembl" id="ENSENLP00000023258.1"/>
    </source>
</evidence>
<keyword evidence="4 11" id="KW-0812">Transmembrane</keyword>
<evidence type="ECO:0000256" key="2">
    <source>
        <dbReference type="ARBA" id="ARBA00006339"/>
    </source>
</evidence>
<keyword evidence="3 11" id="KW-0808">Transferase</keyword>
<protein>
    <recommendedName>
        <fullName evidence="11">Carbohydrate sulfotransferase</fullName>
        <ecNumber evidence="11">2.8.2.-</ecNumber>
    </recommendedName>
</protein>
<reference evidence="12" key="1">
    <citation type="submission" date="2021-04" db="EMBL/GenBank/DDBJ databases">
        <authorList>
            <consortium name="Wellcome Sanger Institute Data Sharing"/>
        </authorList>
    </citation>
    <scope>NUCLEOTIDE SEQUENCE [LARGE SCALE GENOMIC DNA]</scope>
</reference>
<evidence type="ECO:0000256" key="9">
    <source>
        <dbReference type="ARBA" id="ARBA00023180"/>
    </source>
</evidence>
<evidence type="ECO:0000256" key="6">
    <source>
        <dbReference type="ARBA" id="ARBA00022989"/>
    </source>
</evidence>
<keyword evidence="10 11" id="KW-0119">Carbohydrate metabolism</keyword>
<feature type="transmembrane region" description="Helical" evidence="11">
    <location>
        <begin position="67"/>
        <end position="88"/>
    </location>
</feature>
<organism evidence="12 13">
    <name type="scientific">Echeneis naucrates</name>
    <name type="common">Live sharksucker</name>
    <dbReference type="NCBI Taxonomy" id="173247"/>
    <lineage>
        <taxon>Eukaryota</taxon>
        <taxon>Metazoa</taxon>
        <taxon>Chordata</taxon>
        <taxon>Craniata</taxon>
        <taxon>Vertebrata</taxon>
        <taxon>Euteleostomi</taxon>
        <taxon>Actinopterygii</taxon>
        <taxon>Neopterygii</taxon>
        <taxon>Teleostei</taxon>
        <taxon>Neoteleostei</taxon>
        <taxon>Acanthomorphata</taxon>
        <taxon>Carangaria</taxon>
        <taxon>Carangiformes</taxon>
        <taxon>Echeneidae</taxon>
        <taxon>Echeneis</taxon>
    </lineage>
</organism>
<accession>A0A665UU85</accession>
<evidence type="ECO:0000256" key="4">
    <source>
        <dbReference type="ARBA" id="ARBA00022692"/>
    </source>
</evidence>
<proteinExistence type="inferred from homology"/>
<comment type="similarity">
    <text evidence="2 11">Belongs to the sulfotransferase 2 family.</text>
</comment>
<dbReference type="Pfam" id="PF03567">
    <property type="entry name" value="Sulfotransfer_2"/>
    <property type="match status" value="1"/>
</dbReference>
<evidence type="ECO:0000256" key="7">
    <source>
        <dbReference type="ARBA" id="ARBA00023034"/>
    </source>
</evidence>
<dbReference type="EC" id="2.8.2.-" evidence="11"/>
<dbReference type="InterPro" id="IPR005331">
    <property type="entry name" value="Sulfotransferase"/>
</dbReference>
<evidence type="ECO:0000313" key="13">
    <source>
        <dbReference type="Proteomes" id="UP000472264"/>
    </source>
</evidence>
<dbReference type="InterPro" id="IPR018011">
    <property type="entry name" value="Carb_sulfotrans_8-10"/>
</dbReference>
<evidence type="ECO:0000256" key="1">
    <source>
        <dbReference type="ARBA" id="ARBA00004323"/>
    </source>
</evidence>
<dbReference type="GO" id="GO:0030166">
    <property type="term" value="P:proteoglycan biosynthetic process"/>
    <property type="evidence" value="ECO:0007669"/>
    <property type="project" value="TreeGrafter"/>
</dbReference>
<dbReference type="GO" id="GO:0000139">
    <property type="term" value="C:Golgi membrane"/>
    <property type="evidence" value="ECO:0007669"/>
    <property type="project" value="UniProtKB-SubCell"/>
</dbReference>
<dbReference type="Proteomes" id="UP000472264">
    <property type="component" value="Chromosome 18"/>
</dbReference>
<dbReference type="Ensembl" id="ENSENLT00000024033.1">
    <property type="protein sequence ID" value="ENSENLP00000023258.1"/>
    <property type="gene ID" value="ENSENLG00000010540.1"/>
</dbReference>
<reference evidence="12" key="2">
    <citation type="submission" date="2025-08" db="UniProtKB">
        <authorList>
            <consortium name="Ensembl"/>
        </authorList>
    </citation>
    <scope>IDENTIFICATION</scope>
</reference>
<sequence>VMGAVHTGFLLLLGAALLIILSFDQWDMLNGNKGTICVCVCVQSIACTGSALSPYRKFTKNDNLKINYSSVINLCSYIYAIIIFLTPTEKWNVQHLRKQRIKEICDKEALSGKISFKNLKNLIVDDAHGLIYCYIPKVACTNWKRVFIILNKGEPYSDPMSIPDVSVHTDKRLNYLCDLPETEIKLKHYTKFLFVRDPFIRLISAFRDKFFKINEPFYKNYGRYILKRYGNHSKPPETFKQALESGIHLSFHNFILYLLDPETRKCNPFEPHWREMNRLCRPCLIEYDFIGHQETLQEDAEQLLSTLNLQSKIKFPVSYENMTISDQMVDWFKAVPLEDRKKLYKIYEKDFKLFGYRKPTEVLDD</sequence>
<dbReference type="InParanoid" id="A0A665UU85"/>
<evidence type="ECO:0000256" key="5">
    <source>
        <dbReference type="ARBA" id="ARBA00022968"/>
    </source>
</evidence>
<keyword evidence="13" id="KW-1185">Reference proteome</keyword>
<dbReference type="AlphaFoldDB" id="A0A665UU85"/>
<feature type="transmembrane region" description="Helical" evidence="11">
    <location>
        <begin position="6"/>
        <end position="23"/>
    </location>
</feature>
<evidence type="ECO:0000256" key="8">
    <source>
        <dbReference type="ARBA" id="ARBA00023136"/>
    </source>
</evidence>
<comment type="caution">
    <text evidence="11">Lacks conserved residue(s) required for the propagation of feature annotation.</text>
</comment>
<evidence type="ECO:0000256" key="3">
    <source>
        <dbReference type="ARBA" id="ARBA00022679"/>
    </source>
</evidence>
<dbReference type="PANTHER" id="PTHR12137">
    <property type="entry name" value="CARBOHYDRATE SULFOTRANSFERASE"/>
    <property type="match status" value="1"/>
</dbReference>
<keyword evidence="9 11" id="KW-0325">Glycoprotein</keyword>